<evidence type="ECO:0000256" key="4">
    <source>
        <dbReference type="ARBA" id="ARBA00005359"/>
    </source>
</evidence>
<dbReference type="GO" id="GO:0005886">
    <property type="term" value="C:plasma membrane"/>
    <property type="evidence" value="ECO:0007669"/>
    <property type="project" value="UniProtKB-SubCell"/>
</dbReference>
<gene>
    <name evidence="11" type="primary">pyrD</name>
    <name evidence="13" type="ORF">SAMN02745172_01131</name>
</gene>
<feature type="binding site" evidence="11">
    <location>
        <position position="266"/>
    </location>
    <ligand>
        <name>FMN</name>
        <dbReference type="ChEBI" id="CHEBI:58210"/>
    </ligand>
</feature>
<feature type="binding site" evidence="11">
    <location>
        <position position="216"/>
    </location>
    <ligand>
        <name>FMN</name>
        <dbReference type="ChEBI" id="CHEBI:58210"/>
    </ligand>
</feature>
<evidence type="ECO:0000256" key="7">
    <source>
        <dbReference type="ARBA" id="ARBA00022975"/>
    </source>
</evidence>
<dbReference type="CDD" id="cd04738">
    <property type="entry name" value="DHOD_2_like"/>
    <property type="match status" value="1"/>
</dbReference>
<feature type="binding site" evidence="11">
    <location>
        <position position="140"/>
    </location>
    <ligand>
        <name>FMN</name>
        <dbReference type="ChEBI" id="CHEBI:58210"/>
    </ligand>
</feature>
<dbReference type="GO" id="GO:0005737">
    <property type="term" value="C:cytoplasm"/>
    <property type="evidence" value="ECO:0007669"/>
    <property type="project" value="InterPro"/>
</dbReference>
<dbReference type="EC" id="1.3.5.2" evidence="11"/>
<dbReference type="RefSeq" id="WP_073626459.1">
    <property type="nucleotide sequence ID" value="NZ_FRXO01000002.1"/>
</dbReference>
<evidence type="ECO:0000256" key="2">
    <source>
        <dbReference type="ARBA" id="ARBA00004370"/>
    </source>
</evidence>
<dbReference type="NCBIfam" id="NF003645">
    <property type="entry name" value="PRK05286.1-2"/>
    <property type="match status" value="1"/>
</dbReference>
<evidence type="ECO:0000256" key="6">
    <source>
        <dbReference type="ARBA" id="ARBA00022643"/>
    </source>
</evidence>
<keyword evidence="9 11" id="KW-0472">Membrane</keyword>
<dbReference type="HAMAP" id="MF_00225">
    <property type="entry name" value="DHO_dh_type2"/>
    <property type="match status" value="1"/>
</dbReference>
<dbReference type="PANTHER" id="PTHR48109:SF4">
    <property type="entry name" value="DIHYDROOROTATE DEHYDROGENASE (QUINONE), MITOCHONDRIAL"/>
    <property type="match status" value="1"/>
</dbReference>
<dbReference type="InterPro" id="IPR013785">
    <property type="entry name" value="Aldolase_TIM"/>
</dbReference>
<dbReference type="Gene3D" id="3.20.20.70">
    <property type="entry name" value="Aldolase class I"/>
    <property type="match status" value="1"/>
</dbReference>
<dbReference type="PROSITE" id="PS00911">
    <property type="entry name" value="DHODEHASE_1"/>
    <property type="match status" value="1"/>
</dbReference>
<keyword evidence="6 11" id="KW-0288">FMN</keyword>
<feature type="binding site" evidence="11">
    <location>
        <begin position="62"/>
        <end position="66"/>
    </location>
    <ligand>
        <name>FMN</name>
        <dbReference type="ChEBI" id="CHEBI:58210"/>
    </ligand>
</feature>
<comment type="catalytic activity">
    <reaction evidence="10 11">
        <text>(S)-dihydroorotate + a quinone = orotate + a quinol</text>
        <dbReference type="Rhea" id="RHEA:30187"/>
        <dbReference type="ChEBI" id="CHEBI:24646"/>
        <dbReference type="ChEBI" id="CHEBI:30839"/>
        <dbReference type="ChEBI" id="CHEBI:30864"/>
        <dbReference type="ChEBI" id="CHEBI:132124"/>
        <dbReference type="EC" id="1.3.5.2"/>
    </reaction>
</comment>
<dbReference type="EMBL" id="FRXO01000002">
    <property type="protein sequence ID" value="SHO62687.1"/>
    <property type="molecule type" value="Genomic_DNA"/>
</dbReference>
<dbReference type="STRING" id="1123029.SAMN02745172_01131"/>
<reference evidence="13 14" key="1">
    <citation type="submission" date="2016-12" db="EMBL/GenBank/DDBJ databases">
        <authorList>
            <person name="Song W.-J."/>
            <person name="Kurnit D.M."/>
        </authorList>
    </citation>
    <scope>NUCLEOTIDE SEQUENCE [LARGE SCALE GENOMIC DNA]</scope>
    <source>
        <strain evidence="13 14">DSM 19599</strain>
    </source>
</reference>
<dbReference type="AlphaFoldDB" id="A0A1M7ZCT2"/>
<dbReference type="NCBIfam" id="TIGR01036">
    <property type="entry name" value="pyrD_sub2"/>
    <property type="match status" value="1"/>
</dbReference>
<evidence type="ECO:0000313" key="14">
    <source>
        <dbReference type="Proteomes" id="UP000186406"/>
    </source>
</evidence>
<accession>A0A1M7ZCT2</accession>
<feature type="domain" description="Dihydroorotate dehydrogenase catalytic" evidence="12">
    <location>
        <begin position="45"/>
        <end position="338"/>
    </location>
</feature>
<dbReference type="GO" id="GO:0006207">
    <property type="term" value="P:'de novo' pyrimidine nucleobase biosynthetic process"/>
    <property type="evidence" value="ECO:0007669"/>
    <property type="project" value="UniProtKB-UniRule"/>
</dbReference>
<proteinExistence type="inferred from homology"/>
<feature type="binding site" evidence="11">
    <location>
        <position position="295"/>
    </location>
    <ligand>
        <name>FMN</name>
        <dbReference type="ChEBI" id="CHEBI:58210"/>
    </ligand>
</feature>
<evidence type="ECO:0000256" key="9">
    <source>
        <dbReference type="ARBA" id="ARBA00023136"/>
    </source>
</evidence>
<keyword evidence="8 11" id="KW-0560">Oxidoreductase</keyword>
<dbReference type="SUPFAM" id="SSF51395">
    <property type="entry name" value="FMN-linked oxidoreductases"/>
    <property type="match status" value="1"/>
</dbReference>
<feature type="binding site" evidence="11">
    <location>
        <position position="86"/>
    </location>
    <ligand>
        <name>FMN</name>
        <dbReference type="ChEBI" id="CHEBI:58210"/>
    </ligand>
</feature>
<protein>
    <recommendedName>
        <fullName evidence="11">Dihydroorotate dehydrogenase (quinone)</fullName>
        <ecNumber evidence="11">1.3.5.2</ecNumber>
    </recommendedName>
    <alternativeName>
        <fullName evidence="11">DHOdehase</fullName>
        <shortName evidence="11">DHOD</shortName>
        <shortName evidence="11">DHODase</shortName>
    </alternativeName>
    <alternativeName>
        <fullName evidence="11">Dihydroorotate oxidase</fullName>
    </alternativeName>
</protein>
<evidence type="ECO:0000256" key="1">
    <source>
        <dbReference type="ARBA" id="ARBA00003125"/>
    </source>
</evidence>
<dbReference type="Proteomes" id="UP000186406">
    <property type="component" value="Unassembled WGS sequence"/>
</dbReference>
<dbReference type="InterPro" id="IPR005720">
    <property type="entry name" value="Dihydroorotate_DH_cat"/>
</dbReference>
<keyword evidence="5 11" id="KW-0285">Flavoprotein</keyword>
<feature type="binding site" evidence="11">
    <location>
        <begin position="111"/>
        <end position="115"/>
    </location>
    <ligand>
        <name>substrate</name>
    </ligand>
</feature>
<organism evidence="13 14">
    <name type="scientific">Pseudoxanthobacter soli DSM 19599</name>
    <dbReference type="NCBI Taxonomy" id="1123029"/>
    <lineage>
        <taxon>Bacteria</taxon>
        <taxon>Pseudomonadati</taxon>
        <taxon>Pseudomonadota</taxon>
        <taxon>Alphaproteobacteria</taxon>
        <taxon>Hyphomicrobiales</taxon>
        <taxon>Segnochrobactraceae</taxon>
        <taxon>Pseudoxanthobacter</taxon>
    </lineage>
</organism>
<keyword evidence="7 11" id="KW-0665">Pyrimidine biosynthesis</keyword>
<evidence type="ECO:0000259" key="12">
    <source>
        <dbReference type="Pfam" id="PF01180"/>
    </source>
</evidence>
<evidence type="ECO:0000256" key="10">
    <source>
        <dbReference type="ARBA" id="ARBA00048639"/>
    </source>
</evidence>
<feature type="binding site" evidence="11">
    <location>
        <position position="171"/>
    </location>
    <ligand>
        <name>substrate</name>
    </ligand>
</feature>
<comment type="cofactor">
    <cofactor evidence="11">
        <name>FMN</name>
        <dbReference type="ChEBI" id="CHEBI:58210"/>
    </cofactor>
    <text evidence="11">Binds 1 FMN per subunit.</text>
</comment>
<dbReference type="GO" id="GO:0044205">
    <property type="term" value="P:'de novo' UMP biosynthetic process"/>
    <property type="evidence" value="ECO:0007669"/>
    <property type="project" value="UniProtKB-UniRule"/>
</dbReference>
<evidence type="ECO:0000256" key="5">
    <source>
        <dbReference type="ARBA" id="ARBA00022630"/>
    </source>
</evidence>
<evidence type="ECO:0000256" key="8">
    <source>
        <dbReference type="ARBA" id="ARBA00023002"/>
    </source>
</evidence>
<keyword evidence="11" id="KW-1003">Cell membrane</keyword>
<feature type="binding site" evidence="11">
    <location>
        <position position="244"/>
    </location>
    <ligand>
        <name>FMN</name>
        <dbReference type="ChEBI" id="CHEBI:58210"/>
    </ligand>
</feature>
<evidence type="ECO:0000256" key="3">
    <source>
        <dbReference type="ARBA" id="ARBA00005161"/>
    </source>
</evidence>
<keyword evidence="14" id="KW-1185">Reference proteome</keyword>
<feature type="binding site" evidence="11">
    <location>
        <begin position="316"/>
        <end position="317"/>
    </location>
    <ligand>
        <name>FMN</name>
        <dbReference type="ChEBI" id="CHEBI:58210"/>
    </ligand>
</feature>
<dbReference type="InterPro" id="IPR001295">
    <property type="entry name" value="Dihydroorotate_DH_CS"/>
</dbReference>
<comment type="pathway">
    <text evidence="3 11">Pyrimidine metabolism; UMP biosynthesis via de novo pathway; orotate from (S)-dihydroorotate (quinone route): step 1/1.</text>
</comment>
<evidence type="ECO:0000256" key="11">
    <source>
        <dbReference type="HAMAP-Rule" id="MF_00225"/>
    </source>
</evidence>
<feature type="binding site" evidence="11">
    <location>
        <position position="66"/>
    </location>
    <ligand>
        <name>substrate</name>
    </ligand>
</feature>
<dbReference type="InterPro" id="IPR005719">
    <property type="entry name" value="Dihydroorotate_DH_2"/>
</dbReference>
<comment type="subunit">
    <text evidence="11">Monomer.</text>
</comment>
<sequence>MIDLYRGFARSLLFRMDPEQAHRLTVSALSSGLLRAPTARRDPALRVSLFGLDFPNPLGMAAGFDKDAEVPDALLALGFGFTEIGTITPKPQPGNPRPRMFRLPADHGVINRLGFNSGGHEGARRRLAARAGRPGIVGINVGANKDSEDRIGDYVLGIERFADVASYFTVNVSSPNTPGLRDLQAKDALGALLVRVLAARDAAAERHGRRVPVLLKVAPDLTDEGIDDVVETVSATALDGLIVSNTTITRPGLREPAARETGGLSGRPLFPLSTQVLAKFRLRLGTRLPLVGVGGIDSPETAFAKIAAGASLLQLYTGLVYEGPELVGAILNGLSAELRRRGLASLDQAVGCEAAEWAARGA</sequence>
<dbReference type="NCBIfam" id="NF003652">
    <property type="entry name" value="PRK05286.2-5"/>
    <property type="match status" value="1"/>
</dbReference>
<dbReference type="Pfam" id="PF01180">
    <property type="entry name" value="DHO_dh"/>
    <property type="match status" value="1"/>
</dbReference>
<dbReference type="UniPathway" id="UPA00070">
    <property type="reaction ID" value="UER00946"/>
</dbReference>
<feature type="binding site" evidence="11">
    <location>
        <position position="171"/>
    </location>
    <ligand>
        <name>FMN</name>
        <dbReference type="ChEBI" id="CHEBI:58210"/>
    </ligand>
</feature>
<dbReference type="PANTHER" id="PTHR48109">
    <property type="entry name" value="DIHYDROOROTATE DEHYDROGENASE (QUINONE), MITOCHONDRIAL-RELATED"/>
    <property type="match status" value="1"/>
</dbReference>
<evidence type="ECO:0000313" key="13">
    <source>
        <dbReference type="EMBL" id="SHO62687.1"/>
    </source>
</evidence>
<dbReference type="InterPro" id="IPR050074">
    <property type="entry name" value="DHO_dehydrogenase"/>
</dbReference>
<feature type="binding site" evidence="11">
    <location>
        <begin position="245"/>
        <end position="246"/>
    </location>
    <ligand>
        <name>substrate</name>
    </ligand>
</feature>
<dbReference type="GO" id="GO:0106430">
    <property type="term" value="F:dihydroorotate dehydrogenase (quinone) activity"/>
    <property type="evidence" value="ECO:0007669"/>
    <property type="project" value="UniProtKB-EC"/>
</dbReference>
<dbReference type="OrthoDB" id="9802377at2"/>
<comment type="subcellular location">
    <subcellularLocation>
        <location evidence="11">Cell membrane</location>
        <topology evidence="11">Peripheral membrane protein</topology>
    </subcellularLocation>
    <subcellularLocation>
        <location evidence="2">Membrane</location>
    </subcellularLocation>
</comment>
<comment type="function">
    <text evidence="1 11">Catalyzes the conversion of dihydroorotate to orotate with quinone as electron acceptor.</text>
</comment>
<comment type="similarity">
    <text evidence="4 11">Belongs to the dihydroorotate dehydrogenase family. Type 2 subfamily.</text>
</comment>
<feature type="active site" description="Nucleophile" evidence="11">
    <location>
        <position position="174"/>
    </location>
</feature>
<name>A0A1M7ZCT2_9HYPH</name>
<dbReference type="PROSITE" id="PS00912">
    <property type="entry name" value="DHODEHASE_2"/>
    <property type="match status" value="1"/>
</dbReference>
<feature type="binding site" evidence="11">
    <location>
        <position position="176"/>
    </location>
    <ligand>
        <name>substrate</name>
    </ligand>
</feature>